<feature type="non-terminal residue" evidence="1">
    <location>
        <position position="1"/>
    </location>
</feature>
<comment type="caution">
    <text evidence="1">The sequence shown here is derived from an EMBL/GenBank/DDBJ whole genome shotgun (WGS) entry which is preliminary data.</text>
</comment>
<dbReference type="Gene3D" id="3.30.1300.10">
    <property type="entry name" value="Pantoate-beta-alanine ligase, C-terminal domain"/>
    <property type="match status" value="1"/>
</dbReference>
<proteinExistence type="predicted"/>
<gene>
    <name evidence="1" type="ORF">Tci_826270</name>
</gene>
<dbReference type="EMBL" id="BKCJ010960681">
    <property type="protein sequence ID" value="GFC54300.1"/>
    <property type="molecule type" value="Genomic_DNA"/>
</dbReference>
<dbReference type="AlphaFoldDB" id="A0A699PVS5"/>
<evidence type="ECO:0000313" key="1">
    <source>
        <dbReference type="EMBL" id="GFC54300.1"/>
    </source>
</evidence>
<dbReference type="InterPro" id="IPR042176">
    <property type="entry name" value="Pantoate_ligase_C"/>
</dbReference>
<protein>
    <submittedName>
        <fullName evidence="1">Uncharacterized protein</fullName>
    </submittedName>
</protein>
<name>A0A699PVS5_TANCI</name>
<accession>A0A699PVS5</accession>
<organism evidence="1">
    <name type="scientific">Tanacetum cinerariifolium</name>
    <name type="common">Dalmatian daisy</name>
    <name type="synonym">Chrysanthemum cinerariifolium</name>
    <dbReference type="NCBI Taxonomy" id="118510"/>
    <lineage>
        <taxon>Eukaryota</taxon>
        <taxon>Viridiplantae</taxon>
        <taxon>Streptophyta</taxon>
        <taxon>Embryophyta</taxon>
        <taxon>Tracheophyta</taxon>
        <taxon>Spermatophyta</taxon>
        <taxon>Magnoliopsida</taxon>
        <taxon>eudicotyledons</taxon>
        <taxon>Gunneridae</taxon>
        <taxon>Pentapetalae</taxon>
        <taxon>asterids</taxon>
        <taxon>campanulids</taxon>
        <taxon>Asterales</taxon>
        <taxon>Asteraceae</taxon>
        <taxon>Asteroideae</taxon>
        <taxon>Anthemideae</taxon>
        <taxon>Anthemidinae</taxon>
        <taxon>Tanacetum</taxon>
    </lineage>
</organism>
<reference evidence="1" key="1">
    <citation type="journal article" date="2019" name="Sci. Rep.">
        <title>Draft genome of Tanacetum cinerariifolium, the natural source of mosquito coil.</title>
        <authorList>
            <person name="Yamashiro T."/>
            <person name="Shiraishi A."/>
            <person name="Satake H."/>
            <person name="Nakayama K."/>
        </authorList>
    </citation>
    <scope>NUCLEOTIDE SEQUENCE</scope>
</reference>
<sequence>RAVAPLIYTVLQQAAGRLERGETPAEVQQQALAALAREPQFTPEYFEVADAQTLQPLTLTSSARLAALASLVVLGACDKKKNGADPAAPILYGMSWTVDGQDVSNGAGYTIANNMLVLTSVVKASNGTDITTLSITVPAATGTYDLGVAVPGKSYTASYQTYLSGVSTTYTANNISRTGAGTVTVSTLGVEDIIGSFEFTGVSGASPSTSKMLTNGKFSIRRQ</sequence>